<feature type="compositionally biased region" description="Basic and acidic residues" evidence="1">
    <location>
        <begin position="474"/>
        <end position="484"/>
    </location>
</feature>
<name>A0ABM5K7S8_DIAVI</name>
<feature type="compositionally biased region" description="Polar residues" evidence="1">
    <location>
        <begin position="601"/>
        <end position="619"/>
    </location>
</feature>
<feature type="region of interest" description="Disordered" evidence="1">
    <location>
        <begin position="600"/>
        <end position="619"/>
    </location>
</feature>
<feature type="compositionally biased region" description="Polar residues" evidence="1">
    <location>
        <begin position="486"/>
        <end position="497"/>
    </location>
</feature>
<dbReference type="EnsemblMetazoa" id="XM_050650289.1">
    <property type="protein sequence ID" value="XP_050506246.1"/>
    <property type="gene ID" value="LOC126884361"/>
</dbReference>
<evidence type="ECO:0000313" key="3">
    <source>
        <dbReference type="EnsemblMetazoa" id="XP_050506246.1"/>
    </source>
</evidence>
<dbReference type="InterPro" id="IPR029058">
    <property type="entry name" value="AB_hydrolase_fold"/>
</dbReference>
<dbReference type="PANTHER" id="PTHR13136:SF16">
    <property type="entry name" value="KAT8 REGULATORY NSL COMPLEX SUBUNIT 3"/>
    <property type="match status" value="1"/>
</dbReference>
<dbReference type="InterPro" id="IPR056519">
    <property type="entry name" value="KANSL3_1st"/>
</dbReference>
<evidence type="ECO:0000256" key="1">
    <source>
        <dbReference type="SAM" id="MobiDB-lite"/>
    </source>
</evidence>
<dbReference type="InterPro" id="IPR026555">
    <property type="entry name" value="NSL3/Tex30"/>
</dbReference>
<feature type="domain" description="KANSL3 helical" evidence="2">
    <location>
        <begin position="120"/>
        <end position="226"/>
    </location>
</feature>
<evidence type="ECO:0000259" key="2">
    <source>
        <dbReference type="Pfam" id="PF23154"/>
    </source>
</evidence>
<dbReference type="SUPFAM" id="SSF53474">
    <property type="entry name" value="alpha/beta-Hydrolases"/>
    <property type="match status" value="1"/>
</dbReference>
<dbReference type="GeneID" id="126884361"/>
<evidence type="ECO:0000313" key="4">
    <source>
        <dbReference type="Proteomes" id="UP001652700"/>
    </source>
</evidence>
<feature type="compositionally biased region" description="Polar residues" evidence="1">
    <location>
        <begin position="567"/>
        <end position="581"/>
    </location>
</feature>
<dbReference type="Proteomes" id="UP001652700">
    <property type="component" value="Unplaced"/>
</dbReference>
<accession>A0ABM5K7S8</accession>
<dbReference type="Pfam" id="PF23154">
    <property type="entry name" value="KANSL3_1st"/>
    <property type="match status" value="1"/>
</dbReference>
<reference evidence="3" key="1">
    <citation type="submission" date="2025-05" db="UniProtKB">
        <authorList>
            <consortium name="EnsemblMetazoa"/>
        </authorList>
    </citation>
    <scope>IDENTIFICATION</scope>
</reference>
<proteinExistence type="predicted"/>
<protein>
    <recommendedName>
        <fullName evidence="2">KANSL3 helical domain-containing protein</fullName>
    </recommendedName>
</protein>
<sequence>MVIEEARYTYPTQLTNSFDRENWTISTEHCYARPWDWRPEASFLRPTKTLFMPKLIPTKPAIPETEELIDVEAEVEVPVPNYDVAKAKTLMNECENQAIAARTDIEVDWEELVSKSNWTSNQNKVFNGMVNILNYFNLSKLAYSGSQNEPLLRRTVIDKGVQRVRRLLASVSWELKLIQWLHQTMIENLPAPYLGSYLDILQTLKSKLPNFVDKMMHVSSANRTNTLSNANLAPLLEKPWDPVSTSLMLYKPKKLPGTPIILIVPSGTAVSKMVQKWTKLLTNLATVITIQTSFGSTGHRMTIPSILDQLFAITRGKIQDIREEYPGKHIILVGFNSGAALAMQVAQVEPVLCVVSIGFSLLTVQGFRGEPDDAILELQCPVLFVIGQLSNTSNQEDLENLREHMRVETGLLVVGCADDYLRITKKKKRQEGITQSIVNRCVVDEIGEFVSGLILSPYPPQVRPPSVHIPSEIPVKKGNAERKRFNSNTSSLDSEPSSPTPIRITRPVGRPPGSKTKNKLETKWAQMCAQGNASANPTSSSPTSPLLYPTTPDTSSNDSCHTDKPSQHFSPSKQPDQSNTPLKKIKTLKPIANTERIVSPVKNQSQPARSQGFSTGRNVVQGNSSVTNLLQGGIKTICPSPTPSNLGIKVLENVTLNCTGGKLYPNRTIDLSKLTLLNSTKSANTSVSNVLLLPDGKIKTIGNTIKGTGGTPILVTSTKSVSRQTTNPGQKYITSKKQLIAQKPPTPIKKSAYKYASNTEPSIPTSNLTTQDIMDLPIIFADDNQIINSNSSTTPHISANTLNSVSSAAATSVSSVPLVSQVTKSGAPMTKYMLLNKNTLGQSNFILTPNVKKTVPITHFNKPVPKYTRILLSSKKTSLNEEKTAPKVQTKPPEITFKNVTPGPLEKQPTISRMDVDDIENLIAASTLHKPMSAIADAKNIKIISKISKDKEGVSHIKAEDIKKRSFSPMKIDKNDPDYVPIKHFKSE</sequence>
<feature type="region of interest" description="Disordered" evidence="1">
    <location>
        <begin position="460"/>
        <end position="518"/>
    </location>
</feature>
<feature type="region of interest" description="Disordered" evidence="1">
    <location>
        <begin position="530"/>
        <end position="586"/>
    </location>
</feature>
<keyword evidence="4" id="KW-1185">Reference proteome</keyword>
<dbReference type="Gene3D" id="3.40.50.1820">
    <property type="entry name" value="alpha/beta hydrolase"/>
    <property type="match status" value="1"/>
</dbReference>
<organism evidence="3 4">
    <name type="scientific">Diabrotica virgifera virgifera</name>
    <name type="common">western corn rootworm</name>
    <dbReference type="NCBI Taxonomy" id="50390"/>
    <lineage>
        <taxon>Eukaryota</taxon>
        <taxon>Metazoa</taxon>
        <taxon>Ecdysozoa</taxon>
        <taxon>Arthropoda</taxon>
        <taxon>Hexapoda</taxon>
        <taxon>Insecta</taxon>
        <taxon>Pterygota</taxon>
        <taxon>Neoptera</taxon>
        <taxon>Endopterygota</taxon>
        <taxon>Coleoptera</taxon>
        <taxon>Polyphaga</taxon>
        <taxon>Cucujiformia</taxon>
        <taxon>Chrysomeloidea</taxon>
        <taxon>Chrysomelidae</taxon>
        <taxon>Galerucinae</taxon>
        <taxon>Diabroticina</taxon>
        <taxon>Diabroticites</taxon>
        <taxon>Diabrotica</taxon>
    </lineage>
</organism>
<dbReference type="PANTHER" id="PTHR13136">
    <property type="entry name" value="TESTIS DEVELOPMENT PROTEIN PRTD"/>
    <property type="match status" value="1"/>
</dbReference>
<dbReference type="RefSeq" id="XP_050506246.1">
    <property type="nucleotide sequence ID" value="XM_050650289.1"/>
</dbReference>
<feature type="compositionally biased region" description="Low complexity" evidence="1">
    <location>
        <begin position="537"/>
        <end position="556"/>
    </location>
</feature>